<dbReference type="EMBL" id="QRHA01000013">
    <property type="protein sequence ID" value="RDV24186.1"/>
    <property type="molecule type" value="Genomic_DNA"/>
</dbReference>
<evidence type="ECO:0000256" key="2">
    <source>
        <dbReference type="SAM" id="SignalP"/>
    </source>
</evidence>
<dbReference type="AlphaFoldDB" id="A0A3D8M3I3"/>
<dbReference type="Proteomes" id="UP000256561">
    <property type="component" value="Unassembled WGS sequence"/>
</dbReference>
<evidence type="ECO:0000313" key="3">
    <source>
        <dbReference type="EMBL" id="RDV24186.1"/>
    </source>
</evidence>
<keyword evidence="2" id="KW-0732">Signal</keyword>
<proteinExistence type="predicted"/>
<evidence type="ECO:0000256" key="1">
    <source>
        <dbReference type="SAM" id="Coils"/>
    </source>
</evidence>
<sequence>MKQHNWIAASILAFALTLGGCQSAYYAAWEQVGVEKRDILVDRVEEAKESQEDAQEQFSSALEEFSSLINYDGGELERVYNRLNDQYEDSRAAADEVSSRIDKIESVAEALFEEWNEELEQYDSAELKRASAGKLRDTQGRYKSLIQTMRKAEHSMEPVLRAFNDNVLYLKHNLNANAIGALQGELSSIENDVQSLISEMNSAIAESDAFIQAMQN</sequence>
<organism evidence="3 4">
    <name type="scientific">Alteromonas aestuariivivens</name>
    <dbReference type="NCBI Taxonomy" id="1938339"/>
    <lineage>
        <taxon>Bacteria</taxon>
        <taxon>Pseudomonadati</taxon>
        <taxon>Pseudomonadota</taxon>
        <taxon>Gammaproteobacteria</taxon>
        <taxon>Alteromonadales</taxon>
        <taxon>Alteromonadaceae</taxon>
        <taxon>Alteromonas/Salinimonas group</taxon>
        <taxon>Alteromonas</taxon>
    </lineage>
</organism>
<dbReference type="RefSeq" id="WP_115594291.1">
    <property type="nucleotide sequence ID" value="NZ_QRHA01000013.1"/>
</dbReference>
<keyword evidence="1" id="KW-0175">Coiled coil</keyword>
<dbReference type="Gene3D" id="1.20.5.300">
    <property type="match status" value="1"/>
</dbReference>
<feature type="coiled-coil region" evidence="1">
    <location>
        <begin position="37"/>
        <end position="100"/>
    </location>
</feature>
<feature type="coiled-coil region" evidence="1">
    <location>
        <begin position="179"/>
        <end position="206"/>
    </location>
</feature>
<dbReference type="PROSITE" id="PS51257">
    <property type="entry name" value="PROKAR_LIPOPROTEIN"/>
    <property type="match status" value="1"/>
</dbReference>
<accession>A0A3D8M3I3</accession>
<name>A0A3D8M3I3_9ALTE</name>
<keyword evidence="4" id="KW-1185">Reference proteome</keyword>
<comment type="caution">
    <text evidence="3">The sequence shown here is derived from an EMBL/GenBank/DDBJ whole genome shotgun (WGS) entry which is preliminary data.</text>
</comment>
<evidence type="ECO:0000313" key="4">
    <source>
        <dbReference type="Proteomes" id="UP000256561"/>
    </source>
</evidence>
<feature type="chain" id="PRO_5017550618" evidence="2">
    <location>
        <begin position="28"/>
        <end position="216"/>
    </location>
</feature>
<dbReference type="InterPro" id="IPR021342">
    <property type="entry name" value="DUF2959"/>
</dbReference>
<feature type="signal peptide" evidence="2">
    <location>
        <begin position="1"/>
        <end position="27"/>
    </location>
</feature>
<protein>
    <submittedName>
        <fullName evidence="3">DUF2959 domain-containing protein</fullName>
    </submittedName>
</protein>
<gene>
    <name evidence="3" type="ORF">DXV75_15275</name>
</gene>
<reference evidence="4" key="1">
    <citation type="submission" date="2018-08" db="EMBL/GenBank/DDBJ databases">
        <authorList>
            <person name="Zhang J."/>
            <person name="Du Z.-J."/>
        </authorList>
    </citation>
    <scope>NUCLEOTIDE SEQUENCE [LARGE SCALE GENOMIC DNA]</scope>
    <source>
        <strain evidence="4">KCTC 52655</strain>
    </source>
</reference>
<dbReference type="Pfam" id="PF11172">
    <property type="entry name" value="DUF2959"/>
    <property type="match status" value="1"/>
</dbReference>
<dbReference type="OrthoDB" id="9780401at2"/>